<dbReference type="EMBL" id="SJDL01000028">
    <property type="protein sequence ID" value="TBW52234.1"/>
    <property type="molecule type" value="Genomic_DNA"/>
</dbReference>
<dbReference type="InterPro" id="IPR006963">
    <property type="entry name" value="Mopterin_OxRdtase_4Fe-4S_dom"/>
</dbReference>
<organism evidence="6 7">
    <name type="scientific">Marinobacter halodurans</name>
    <dbReference type="NCBI Taxonomy" id="2528979"/>
    <lineage>
        <taxon>Bacteria</taxon>
        <taxon>Pseudomonadati</taxon>
        <taxon>Pseudomonadota</taxon>
        <taxon>Gammaproteobacteria</taxon>
        <taxon>Pseudomonadales</taxon>
        <taxon>Marinobacteraceae</taxon>
        <taxon>Marinobacter</taxon>
    </lineage>
</organism>
<comment type="caution">
    <text evidence="6">The sequence shown here is derived from an EMBL/GenBank/DDBJ whole genome shotgun (WGS) entry which is preliminary data.</text>
</comment>
<evidence type="ECO:0000256" key="3">
    <source>
        <dbReference type="ARBA" id="ARBA00023004"/>
    </source>
</evidence>
<keyword evidence="2" id="KW-0479">Metal-binding</keyword>
<evidence type="ECO:0000259" key="5">
    <source>
        <dbReference type="PROSITE" id="PS51669"/>
    </source>
</evidence>
<evidence type="ECO:0000256" key="4">
    <source>
        <dbReference type="ARBA" id="ARBA00023014"/>
    </source>
</evidence>
<gene>
    <name evidence="6" type="ORF">EZI54_16475</name>
</gene>
<dbReference type="InterPro" id="IPR009010">
    <property type="entry name" value="Asp_de-COase-like_dom_sf"/>
</dbReference>
<feature type="domain" description="4Fe-4S Mo/W bis-MGD-type" evidence="5">
    <location>
        <begin position="3"/>
        <end position="59"/>
    </location>
</feature>
<dbReference type="Pfam" id="PF00384">
    <property type="entry name" value="Molybdopterin"/>
    <property type="match status" value="1"/>
</dbReference>
<accession>A0ABY1ZH81</accession>
<dbReference type="PANTHER" id="PTHR43742:SF6">
    <property type="entry name" value="OXIDOREDUCTASE YYAE-RELATED"/>
    <property type="match status" value="1"/>
</dbReference>
<comment type="similarity">
    <text evidence="1">Belongs to the prokaryotic molybdopterin-containing oxidoreductase family.</text>
</comment>
<dbReference type="PROSITE" id="PS51669">
    <property type="entry name" value="4FE4S_MOW_BIS_MGD"/>
    <property type="match status" value="1"/>
</dbReference>
<proteinExistence type="inferred from homology"/>
<protein>
    <submittedName>
        <fullName evidence="6">Molybdopterin oxidoreductase family protein</fullName>
    </submittedName>
</protein>
<evidence type="ECO:0000313" key="7">
    <source>
        <dbReference type="Proteomes" id="UP000313645"/>
    </source>
</evidence>
<dbReference type="InterPro" id="IPR050612">
    <property type="entry name" value="Prok_Mopterin_Oxidored"/>
</dbReference>
<dbReference type="SMART" id="SM00926">
    <property type="entry name" value="Molybdop_Fe4S4"/>
    <property type="match status" value="1"/>
</dbReference>
<reference evidence="6 7" key="1">
    <citation type="submission" date="2019-02" db="EMBL/GenBank/DDBJ databases">
        <title>Marinobacter halodurans sp. nov., a marine bacterium isolated from sea tidal flat.</title>
        <authorList>
            <person name="Yoo Y."/>
            <person name="Lee D.W."/>
            <person name="Kim B.S."/>
            <person name="Kim J.-J."/>
        </authorList>
    </citation>
    <scope>NUCLEOTIDE SEQUENCE [LARGE SCALE GENOMIC DNA]</scope>
    <source>
        <strain evidence="6 7">YJ-S3-2</strain>
    </source>
</reference>
<sequence>MDNGIHYRTCHLCEAMCGVAIEVKDGQIASVKGDADDPFSHGHICPKAVALQDLHNDPDRLTRPLRRTADGWEEMEWDAAFDFVAERLYQIRREYGRNAVGTYQGNPNVHNHGAMIAGLPFLRALGTQNRFSATSNDQLPHMLANLEMFGHQVLFPIPDIDHSELMICIGANPMASNGSLMSVPDFRGRLKALKARGGQLVVIDPRRTETAREADEFHFVRPGSDALLLMGMLHTLFDEDLVNLGAAEHWSRDLDLVRLACLPYAPEAVAGHTGVDPTQIRILARRLATTQRAVLYGRIGTSTQSFGGIATWLIYLLNILTGKLDATGGLMFTQPAVDLVALGALSGQRGHIGRRHSRVKGLPEFGGEYPASAMADEILTPGDGQIRAFVTIAGNPVLSSPNGTRMEQALEQLDFMVSVDYYLNETTRHADIILPPTHALERSHYDLIFNMMAVRNVAKFSEPLFQPSANARHDWQILLELAHRLERLKKGGRLGLRQELGWQAFKRLGPDALLDVALRTGPYGQPVGRLQPLLQPATDLIEAILPQRHPLRHLTRLSPLDRRWQDLPKGLSLAALREQPHGIDLGPLQPSLPDRLHTRDGKVNLAPRRYLDDLPRLYRMLMSSPEGGMQLIGRRHVRSNNSWMHNSQRLVKGKSRCTMMIHPSDADRLGIVDGHEAEVTSVAGSIVIPAEITEDVMPGVVSIPHGWGHGRAGTSQRVANAHAGASINDVIRDDQIDPVSGTSILNGQTVQIRARQSEQDRQRA</sequence>
<dbReference type="Pfam" id="PF01568">
    <property type="entry name" value="Molydop_binding"/>
    <property type="match status" value="1"/>
</dbReference>
<evidence type="ECO:0000256" key="2">
    <source>
        <dbReference type="ARBA" id="ARBA00022723"/>
    </source>
</evidence>
<dbReference type="Gene3D" id="3.40.50.740">
    <property type="match status" value="1"/>
</dbReference>
<dbReference type="Gene3D" id="2.40.40.20">
    <property type="match status" value="1"/>
</dbReference>
<dbReference type="Proteomes" id="UP000313645">
    <property type="component" value="Unassembled WGS sequence"/>
</dbReference>
<dbReference type="InterPro" id="IPR006657">
    <property type="entry name" value="MoPterin_dinucl-bd_dom"/>
</dbReference>
<keyword evidence="4" id="KW-0411">Iron-sulfur</keyword>
<dbReference type="RefSeq" id="WP_131482979.1">
    <property type="nucleotide sequence ID" value="NZ_SJDL01000028.1"/>
</dbReference>
<dbReference type="Gene3D" id="2.20.25.90">
    <property type="entry name" value="ADC-like domains"/>
    <property type="match status" value="1"/>
</dbReference>
<name>A0ABY1ZH81_9GAMM</name>
<dbReference type="SUPFAM" id="SSF50692">
    <property type="entry name" value="ADC-like"/>
    <property type="match status" value="1"/>
</dbReference>
<evidence type="ECO:0000313" key="6">
    <source>
        <dbReference type="EMBL" id="TBW52234.1"/>
    </source>
</evidence>
<evidence type="ECO:0000256" key="1">
    <source>
        <dbReference type="ARBA" id="ARBA00010312"/>
    </source>
</evidence>
<keyword evidence="3" id="KW-0408">Iron</keyword>
<dbReference type="Gene3D" id="3.40.228.10">
    <property type="entry name" value="Dimethylsulfoxide Reductase, domain 2"/>
    <property type="match status" value="1"/>
</dbReference>
<dbReference type="SUPFAM" id="SSF53706">
    <property type="entry name" value="Formate dehydrogenase/DMSO reductase, domains 1-3"/>
    <property type="match status" value="1"/>
</dbReference>
<keyword evidence="7" id="KW-1185">Reference proteome</keyword>
<dbReference type="PANTHER" id="PTHR43742">
    <property type="entry name" value="TRIMETHYLAMINE-N-OXIDE REDUCTASE"/>
    <property type="match status" value="1"/>
</dbReference>
<dbReference type="Pfam" id="PF04879">
    <property type="entry name" value="Molybdop_Fe4S4"/>
    <property type="match status" value="1"/>
</dbReference>
<dbReference type="InterPro" id="IPR006656">
    <property type="entry name" value="Mopterin_OxRdtase"/>
</dbReference>